<feature type="transmembrane region" description="Helical" evidence="1">
    <location>
        <begin position="90"/>
        <end position="111"/>
    </location>
</feature>
<dbReference type="RefSeq" id="WP_183643899.1">
    <property type="nucleotide sequence ID" value="NZ_JACIBV010000001.1"/>
</dbReference>
<feature type="transmembrane region" description="Helical" evidence="1">
    <location>
        <begin position="59"/>
        <end position="78"/>
    </location>
</feature>
<evidence type="ECO:0000313" key="3">
    <source>
        <dbReference type="Proteomes" id="UP000579945"/>
    </source>
</evidence>
<keyword evidence="3" id="KW-1185">Reference proteome</keyword>
<sequence>MMDHIFRGALAGAKATTAMSGVMLAGDKLGLMRDQPPKRIVRALLPGHPRAPKQGEKPLAVLMHYAFGAGAGALLALVTRGRGVSWPVGAAYGLAIWLASYEGWVPAVAAMPPVHRDQPGRPLVMAAGHVVFGSVLAGSLRKNA</sequence>
<protein>
    <recommendedName>
        <fullName evidence="4">DUF1440 domain-containing protein</fullName>
    </recommendedName>
</protein>
<gene>
    <name evidence="2" type="ORF">FHR33_000931</name>
</gene>
<keyword evidence="1" id="KW-0812">Transmembrane</keyword>
<evidence type="ECO:0000256" key="1">
    <source>
        <dbReference type="SAM" id="Phobius"/>
    </source>
</evidence>
<name>A0A7W5UUW9_9ACTN</name>
<dbReference type="GeneID" id="95387526"/>
<dbReference type="Proteomes" id="UP000579945">
    <property type="component" value="Unassembled WGS sequence"/>
</dbReference>
<comment type="caution">
    <text evidence="2">The sequence shown here is derived from an EMBL/GenBank/DDBJ whole genome shotgun (WGS) entry which is preliminary data.</text>
</comment>
<evidence type="ECO:0008006" key="4">
    <source>
        <dbReference type="Google" id="ProtNLM"/>
    </source>
</evidence>
<proteinExistence type="predicted"/>
<dbReference type="EMBL" id="JACIBV010000001">
    <property type="protein sequence ID" value="MBB3725071.1"/>
    <property type="molecule type" value="Genomic_DNA"/>
</dbReference>
<accession>A0A7W5UUW9</accession>
<reference evidence="2 3" key="1">
    <citation type="submission" date="2020-08" db="EMBL/GenBank/DDBJ databases">
        <title>Sequencing the genomes of 1000 actinobacteria strains.</title>
        <authorList>
            <person name="Klenk H.-P."/>
        </authorList>
    </citation>
    <scope>NUCLEOTIDE SEQUENCE [LARGE SCALE GENOMIC DNA]</scope>
    <source>
        <strain evidence="2 3">DSM 44320</strain>
    </source>
</reference>
<feature type="transmembrane region" description="Helical" evidence="1">
    <location>
        <begin position="123"/>
        <end position="140"/>
    </location>
</feature>
<evidence type="ECO:0000313" key="2">
    <source>
        <dbReference type="EMBL" id="MBB3725071.1"/>
    </source>
</evidence>
<keyword evidence="1" id="KW-1133">Transmembrane helix</keyword>
<keyword evidence="1" id="KW-0472">Membrane</keyword>
<organism evidence="2 3">
    <name type="scientific">Nonomuraea dietziae</name>
    <dbReference type="NCBI Taxonomy" id="65515"/>
    <lineage>
        <taxon>Bacteria</taxon>
        <taxon>Bacillati</taxon>
        <taxon>Actinomycetota</taxon>
        <taxon>Actinomycetes</taxon>
        <taxon>Streptosporangiales</taxon>
        <taxon>Streptosporangiaceae</taxon>
        <taxon>Nonomuraea</taxon>
    </lineage>
</organism>
<dbReference type="AlphaFoldDB" id="A0A7W5UUW9"/>